<dbReference type="PANTHER" id="PTHR43393">
    <property type="entry name" value="CYTOKININ RIBOSIDE 5'-MONOPHOSPHATE PHOSPHORIBOHYDROLASE"/>
    <property type="match status" value="1"/>
</dbReference>
<dbReference type="InterPro" id="IPR052341">
    <property type="entry name" value="LOG_family_nucleotidases"/>
</dbReference>
<dbReference type="InterPro" id="IPR005268">
    <property type="entry name" value="CHP00725"/>
</dbReference>
<dbReference type="EMBL" id="PTJD01000005">
    <property type="protein sequence ID" value="PPK95931.1"/>
    <property type="molecule type" value="Genomic_DNA"/>
</dbReference>
<evidence type="ECO:0008006" key="3">
    <source>
        <dbReference type="Google" id="ProtNLM"/>
    </source>
</evidence>
<dbReference type="NCBIfam" id="TIGR00725">
    <property type="entry name" value="TIGR00725 family protein"/>
    <property type="match status" value="1"/>
</dbReference>
<gene>
    <name evidence="1" type="ORF">CLV92_10526</name>
</gene>
<accession>A0A2S6IP26</accession>
<dbReference type="GO" id="GO:0005829">
    <property type="term" value="C:cytosol"/>
    <property type="evidence" value="ECO:0007669"/>
    <property type="project" value="TreeGrafter"/>
</dbReference>
<dbReference type="Proteomes" id="UP000239485">
    <property type="component" value="Unassembled WGS sequence"/>
</dbReference>
<dbReference type="Pfam" id="PF18306">
    <property type="entry name" value="LDcluster4"/>
    <property type="match status" value="1"/>
</dbReference>
<protein>
    <recommendedName>
        <fullName evidence="3">TIGR00725 family protein</fullName>
    </recommendedName>
</protein>
<organism evidence="1 2">
    <name type="scientific">Kineococcus xinjiangensis</name>
    <dbReference type="NCBI Taxonomy" id="512762"/>
    <lineage>
        <taxon>Bacteria</taxon>
        <taxon>Bacillati</taxon>
        <taxon>Actinomycetota</taxon>
        <taxon>Actinomycetes</taxon>
        <taxon>Kineosporiales</taxon>
        <taxon>Kineosporiaceae</taxon>
        <taxon>Kineococcus</taxon>
    </lineage>
</organism>
<dbReference type="AlphaFoldDB" id="A0A2S6IP26"/>
<reference evidence="1 2" key="1">
    <citation type="submission" date="2018-02" db="EMBL/GenBank/DDBJ databases">
        <title>Genomic Encyclopedia of Archaeal and Bacterial Type Strains, Phase II (KMG-II): from individual species to whole genera.</title>
        <authorList>
            <person name="Goeker M."/>
        </authorList>
    </citation>
    <scope>NUCLEOTIDE SEQUENCE [LARGE SCALE GENOMIC DNA]</scope>
    <source>
        <strain evidence="1 2">DSM 22857</strain>
    </source>
</reference>
<sequence>MNQSPVPRNRTMPGERPLVRRLQIGVVGPGDDATPHQRELAHRAGNLLARSGAVVVCGGLGGVMDAAAAGAATAGGTSIGILPDADADRASRHLTHVVCTGIGEARNFVLVNSCDAIVAVGLNPGTVVEVVHALHKAGGPVAGVDLDPAVASGTVLAGLVDCGDRVEEAVTDALRRADERVRPEPSSS</sequence>
<dbReference type="Gene3D" id="3.40.50.450">
    <property type="match status" value="1"/>
</dbReference>
<comment type="caution">
    <text evidence="1">The sequence shown here is derived from an EMBL/GenBank/DDBJ whole genome shotgun (WGS) entry which is preliminary data.</text>
</comment>
<dbReference type="SUPFAM" id="SSF102405">
    <property type="entry name" value="MCP/YpsA-like"/>
    <property type="match status" value="1"/>
</dbReference>
<proteinExistence type="predicted"/>
<dbReference type="PANTHER" id="PTHR43393:SF3">
    <property type="entry name" value="LYSINE DECARBOXYLASE-LIKE PROTEIN"/>
    <property type="match status" value="1"/>
</dbReference>
<name>A0A2S6IP26_9ACTN</name>
<keyword evidence="2" id="KW-1185">Reference proteome</keyword>
<dbReference type="InterPro" id="IPR041164">
    <property type="entry name" value="LDcluster4"/>
</dbReference>
<evidence type="ECO:0000313" key="2">
    <source>
        <dbReference type="Proteomes" id="UP000239485"/>
    </source>
</evidence>
<evidence type="ECO:0000313" key="1">
    <source>
        <dbReference type="EMBL" id="PPK95931.1"/>
    </source>
</evidence>